<dbReference type="Proteomes" id="UP000054321">
    <property type="component" value="Unassembled WGS sequence"/>
</dbReference>
<evidence type="ECO:0000313" key="4">
    <source>
        <dbReference type="Proteomes" id="UP000054321"/>
    </source>
</evidence>
<dbReference type="AlphaFoldDB" id="A0A0C3GXX4"/>
<sequence length="445" mass="49925">MLSEILDPSNHEGADNPIPSIETEASAVIITANPISDMYQTPDFIQATTEDFSGNNLMERNPVSVKFWLSAKKSSKYVPNSSLDQGLGHTTCRQRLKERELEIKRLASRIRHAGGLVTDQIIQPSFSFQAASLSDDEIRRIAKIIETLEKQISATNDHEEQLKRHNDVLLSQKASDQSETDEATTKLKQEIQRRTSEKEKAEKIISEEVIDLGKLLKGIELLQLAERDNTDCIGDKKECSRPYQVAIMLGQVFKGTGIFCKLRADIAKLEDNLKRKIRDIKRQEQSLGKAQAAQVNSEHGAVGYSPQKDLEAKNSAIHKLRQEVRAANLEISAYISEINKLKGDLETKDSDLQDCLAKCLLARPAFSEPECEAGEGNDDNESFNNIKTQQANQKKPAPSLNMLAPQAPTKRRKGERLSTLKVLQKESLSFQYWPTDTKRLNRPGF</sequence>
<protein>
    <submittedName>
        <fullName evidence="3">Uncharacterized protein</fullName>
    </submittedName>
</protein>
<evidence type="ECO:0000256" key="1">
    <source>
        <dbReference type="SAM" id="Coils"/>
    </source>
</evidence>
<accession>A0A0C3GXX4</accession>
<keyword evidence="4" id="KW-1185">Reference proteome</keyword>
<feature type="region of interest" description="Disordered" evidence="2">
    <location>
        <begin position="1"/>
        <end position="20"/>
    </location>
</feature>
<dbReference type="EMBL" id="KN832888">
    <property type="protein sequence ID" value="KIM95086.1"/>
    <property type="molecule type" value="Genomic_DNA"/>
</dbReference>
<dbReference type="HOGENOM" id="CLU_615531_0_0_1"/>
<name>A0A0C3GXX4_OIDMZ</name>
<reference evidence="4" key="2">
    <citation type="submission" date="2015-01" db="EMBL/GenBank/DDBJ databases">
        <title>Evolutionary Origins and Diversification of the Mycorrhizal Mutualists.</title>
        <authorList>
            <consortium name="DOE Joint Genome Institute"/>
            <consortium name="Mycorrhizal Genomics Consortium"/>
            <person name="Kohler A."/>
            <person name="Kuo A."/>
            <person name="Nagy L.G."/>
            <person name="Floudas D."/>
            <person name="Copeland A."/>
            <person name="Barry K.W."/>
            <person name="Cichocki N."/>
            <person name="Veneault-Fourrey C."/>
            <person name="LaButti K."/>
            <person name="Lindquist E.A."/>
            <person name="Lipzen A."/>
            <person name="Lundell T."/>
            <person name="Morin E."/>
            <person name="Murat C."/>
            <person name="Riley R."/>
            <person name="Ohm R."/>
            <person name="Sun H."/>
            <person name="Tunlid A."/>
            <person name="Henrissat B."/>
            <person name="Grigoriev I.V."/>
            <person name="Hibbett D.S."/>
            <person name="Martin F."/>
        </authorList>
    </citation>
    <scope>NUCLEOTIDE SEQUENCE [LARGE SCALE GENOMIC DNA]</scope>
    <source>
        <strain evidence="4">Zn</strain>
    </source>
</reference>
<proteinExistence type="predicted"/>
<evidence type="ECO:0000313" key="3">
    <source>
        <dbReference type="EMBL" id="KIM95086.1"/>
    </source>
</evidence>
<organism evidence="3 4">
    <name type="scientific">Oidiodendron maius (strain Zn)</name>
    <dbReference type="NCBI Taxonomy" id="913774"/>
    <lineage>
        <taxon>Eukaryota</taxon>
        <taxon>Fungi</taxon>
        <taxon>Dikarya</taxon>
        <taxon>Ascomycota</taxon>
        <taxon>Pezizomycotina</taxon>
        <taxon>Leotiomycetes</taxon>
        <taxon>Leotiomycetes incertae sedis</taxon>
        <taxon>Myxotrichaceae</taxon>
        <taxon>Oidiodendron</taxon>
    </lineage>
</organism>
<reference evidence="3 4" key="1">
    <citation type="submission" date="2014-04" db="EMBL/GenBank/DDBJ databases">
        <authorList>
            <consortium name="DOE Joint Genome Institute"/>
            <person name="Kuo A."/>
            <person name="Martino E."/>
            <person name="Perotto S."/>
            <person name="Kohler A."/>
            <person name="Nagy L.G."/>
            <person name="Floudas D."/>
            <person name="Copeland A."/>
            <person name="Barry K.W."/>
            <person name="Cichocki N."/>
            <person name="Veneault-Fourrey C."/>
            <person name="LaButti K."/>
            <person name="Lindquist E.A."/>
            <person name="Lipzen A."/>
            <person name="Lundell T."/>
            <person name="Morin E."/>
            <person name="Murat C."/>
            <person name="Sun H."/>
            <person name="Tunlid A."/>
            <person name="Henrissat B."/>
            <person name="Grigoriev I.V."/>
            <person name="Hibbett D.S."/>
            <person name="Martin F."/>
            <person name="Nordberg H.P."/>
            <person name="Cantor M.N."/>
            <person name="Hua S.X."/>
        </authorList>
    </citation>
    <scope>NUCLEOTIDE SEQUENCE [LARGE SCALE GENOMIC DNA]</scope>
    <source>
        <strain evidence="3 4">Zn</strain>
    </source>
</reference>
<gene>
    <name evidence="3" type="ORF">OIDMADRAFT_34492</name>
</gene>
<evidence type="ECO:0000256" key="2">
    <source>
        <dbReference type="SAM" id="MobiDB-lite"/>
    </source>
</evidence>
<keyword evidence="1" id="KW-0175">Coiled coil</keyword>
<feature type="region of interest" description="Disordered" evidence="2">
    <location>
        <begin position="389"/>
        <end position="417"/>
    </location>
</feature>
<feature type="coiled-coil region" evidence="1">
    <location>
        <begin position="310"/>
        <end position="337"/>
    </location>
</feature>
<dbReference type="InParanoid" id="A0A0C3GXX4"/>